<proteinExistence type="predicted"/>
<evidence type="ECO:0000256" key="2">
    <source>
        <dbReference type="SAM" id="SignalP"/>
    </source>
</evidence>
<keyword evidence="4" id="KW-1185">Reference proteome</keyword>
<comment type="caution">
    <text evidence="3">The sequence shown here is derived from an EMBL/GenBank/DDBJ whole genome shotgun (WGS) entry which is preliminary data.</text>
</comment>
<evidence type="ECO:0000256" key="1">
    <source>
        <dbReference type="SAM" id="MobiDB-lite"/>
    </source>
</evidence>
<feature type="region of interest" description="Disordered" evidence="1">
    <location>
        <begin position="254"/>
        <end position="275"/>
    </location>
</feature>
<feature type="signal peptide" evidence="2">
    <location>
        <begin position="1"/>
        <end position="19"/>
    </location>
</feature>
<dbReference type="Gene3D" id="2.160.20.120">
    <property type="match status" value="1"/>
</dbReference>
<accession>A0ABT3JYC6</accession>
<dbReference type="EMBL" id="JAPCHY010000011">
    <property type="protein sequence ID" value="MCW4473493.1"/>
    <property type="molecule type" value="Genomic_DNA"/>
</dbReference>
<sequence>MHLKLACCALLLAPVAALASPQCQHSESRELKLDLAGAKAVVFEVNSHNLRLQASPGAAPALNGRACASSADLLGQLQLTQEKVGDKLVVRLQRETNALNIGRGNRYAYLDLSGSVPDNILVQLKVGSGDASVAGAHSLSADIGSGDVDARGIKGRVTAAVGSGDLALSDVGDLHVLSIGSGDVKARGIRGDAEVGSIGSGDLELQGVRGNVKIGSIGSGDADLVDVGGNVSLESIGSGDFDVRNVGGDLRVGRRGSGSIDHSGVAGQVELPRRR</sequence>
<evidence type="ECO:0000313" key="3">
    <source>
        <dbReference type="EMBL" id="MCW4473493.1"/>
    </source>
</evidence>
<gene>
    <name evidence="3" type="ORF">OK345_13385</name>
</gene>
<dbReference type="Proteomes" id="UP001209922">
    <property type="component" value="Unassembled WGS sequence"/>
</dbReference>
<feature type="chain" id="PRO_5046703723" evidence="2">
    <location>
        <begin position="20"/>
        <end position="275"/>
    </location>
</feature>
<organism evidence="3 4">
    <name type="scientific">Xanthomonas chitinilytica</name>
    <dbReference type="NCBI Taxonomy" id="2989819"/>
    <lineage>
        <taxon>Bacteria</taxon>
        <taxon>Pseudomonadati</taxon>
        <taxon>Pseudomonadota</taxon>
        <taxon>Gammaproteobacteria</taxon>
        <taxon>Lysobacterales</taxon>
        <taxon>Lysobacteraceae</taxon>
        <taxon>Xanthomonas</taxon>
    </lineage>
</organism>
<name>A0ABT3JYC6_9XANT</name>
<reference evidence="3 4" key="1">
    <citation type="submission" date="2022-10" db="EMBL/GenBank/DDBJ databases">
        <title>Xanthomonas sp. H13-6.</title>
        <authorList>
            <person name="Liu X."/>
            <person name="Deng Z."/>
            <person name="Jiang Y."/>
            <person name="Yu T."/>
            <person name="Ai J."/>
        </authorList>
    </citation>
    <scope>NUCLEOTIDE SEQUENCE [LARGE SCALE GENOMIC DNA]</scope>
    <source>
        <strain evidence="3 4">H13-6</strain>
    </source>
</reference>
<keyword evidence="2" id="KW-0732">Signal</keyword>
<dbReference type="RefSeq" id="WP_265128476.1">
    <property type="nucleotide sequence ID" value="NZ_JAPCHY010000011.1"/>
</dbReference>
<protein>
    <submittedName>
        <fullName evidence="3">DUF2807 domain-containing protein</fullName>
    </submittedName>
</protein>
<evidence type="ECO:0000313" key="4">
    <source>
        <dbReference type="Proteomes" id="UP001209922"/>
    </source>
</evidence>